<evidence type="ECO:0000256" key="1">
    <source>
        <dbReference type="SAM" id="Phobius"/>
    </source>
</evidence>
<protein>
    <submittedName>
        <fullName evidence="2">Uncharacterized protein</fullName>
    </submittedName>
</protein>
<sequence length="59" mass="6661">MKEINFEFIIAIIGILIMFGITIRTLTNVLIGTLLIIGVCMAGCIRMLYQLSDVIFHIF</sequence>
<comment type="caution">
    <text evidence="2">The sequence shown here is derived from an EMBL/GenBank/DDBJ whole genome shotgun (WGS) entry which is preliminary data.</text>
</comment>
<dbReference type="Proteomes" id="UP001185028">
    <property type="component" value="Unassembled WGS sequence"/>
</dbReference>
<evidence type="ECO:0000313" key="3">
    <source>
        <dbReference type="Proteomes" id="UP001185028"/>
    </source>
</evidence>
<keyword evidence="1" id="KW-0472">Membrane</keyword>
<name>A0ABU1IWQ5_9BACL</name>
<keyword evidence="3" id="KW-1185">Reference proteome</keyword>
<dbReference type="EMBL" id="JAVDQH010000004">
    <property type="protein sequence ID" value="MDR6243440.1"/>
    <property type="molecule type" value="Genomic_DNA"/>
</dbReference>
<reference evidence="2 3" key="1">
    <citation type="submission" date="2023-07" db="EMBL/GenBank/DDBJ databases">
        <title>Genomic Encyclopedia of Type Strains, Phase IV (KMG-IV): sequencing the most valuable type-strain genomes for metagenomic binning, comparative biology and taxonomic classification.</title>
        <authorList>
            <person name="Goeker M."/>
        </authorList>
    </citation>
    <scope>NUCLEOTIDE SEQUENCE [LARGE SCALE GENOMIC DNA]</scope>
    <source>
        <strain evidence="2 3">DSM 22170</strain>
    </source>
</reference>
<keyword evidence="1" id="KW-0812">Transmembrane</keyword>
<evidence type="ECO:0000313" key="2">
    <source>
        <dbReference type="EMBL" id="MDR6243440.1"/>
    </source>
</evidence>
<keyword evidence="1" id="KW-1133">Transmembrane helix</keyword>
<proteinExistence type="predicted"/>
<accession>A0ABU1IWQ5</accession>
<organism evidence="2 3">
    <name type="scientific">Paenibacillus hunanensis</name>
    <dbReference type="NCBI Taxonomy" id="539262"/>
    <lineage>
        <taxon>Bacteria</taxon>
        <taxon>Bacillati</taxon>
        <taxon>Bacillota</taxon>
        <taxon>Bacilli</taxon>
        <taxon>Bacillales</taxon>
        <taxon>Paenibacillaceae</taxon>
        <taxon>Paenibacillus</taxon>
    </lineage>
</organism>
<feature type="transmembrane region" description="Helical" evidence="1">
    <location>
        <begin position="29"/>
        <end position="49"/>
    </location>
</feature>
<gene>
    <name evidence="2" type="ORF">JOC58_001327</name>
</gene>
<feature type="transmembrane region" description="Helical" evidence="1">
    <location>
        <begin position="5"/>
        <end position="23"/>
    </location>
</feature>